<name>A0A328DHI9_9ASTE</name>
<evidence type="ECO:0000256" key="1">
    <source>
        <dbReference type="SAM" id="MobiDB-lite"/>
    </source>
</evidence>
<dbReference type="Proteomes" id="UP000249390">
    <property type="component" value="Unassembled WGS sequence"/>
</dbReference>
<dbReference type="PANTHER" id="PTHR44328:SF16">
    <property type="entry name" value="PROTEIN IN2-1 HOMOLOG B"/>
    <property type="match status" value="1"/>
</dbReference>
<accession>A0A328DHI9</accession>
<comment type="caution">
    <text evidence="3">The sequence shown here is derived from an EMBL/GenBank/DDBJ whole genome shotgun (WGS) entry which is preliminary data.</text>
</comment>
<keyword evidence="4" id="KW-1185">Reference proteome</keyword>
<organism evidence="3 4">
    <name type="scientific">Cuscuta australis</name>
    <dbReference type="NCBI Taxonomy" id="267555"/>
    <lineage>
        <taxon>Eukaryota</taxon>
        <taxon>Viridiplantae</taxon>
        <taxon>Streptophyta</taxon>
        <taxon>Embryophyta</taxon>
        <taxon>Tracheophyta</taxon>
        <taxon>Spermatophyta</taxon>
        <taxon>Magnoliopsida</taxon>
        <taxon>eudicotyledons</taxon>
        <taxon>Gunneridae</taxon>
        <taxon>Pentapetalae</taxon>
        <taxon>asterids</taxon>
        <taxon>lamiids</taxon>
        <taxon>Solanales</taxon>
        <taxon>Convolvulaceae</taxon>
        <taxon>Cuscuteae</taxon>
        <taxon>Cuscuta</taxon>
        <taxon>Cuscuta subgen. Grammica</taxon>
        <taxon>Cuscuta sect. Cleistogrammica</taxon>
    </lineage>
</organism>
<sequence length="255" mass="29454">MAALLVPENLPPSLDSTSEPPRLFDGTTRLYTNYQCPYAQRVWITRNFKGLQKEIKLVPLDLQNRPAWYKEKVYPENKVPSLEHKNRVIGESLDLIKYVDSNFEGLSLLPDDPEKQKFAEELIAYSDTFNKTVFGSFKGNPENDAAGAFDHIEKALGKYDGPFFLGEFSQVDIVYAPFIERARPFILEVFKYDITTGRPNIAAWIEVYFNSFHDIIISVIIVMHIHSESTFLLPSRIKYMYTHTHTFSRVQTLFL</sequence>
<dbReference type="InterPro" id="IPR036282">
    <property type="entry name" value="Glutathione-S-Trfase_C_sf"/>
</dbReference>
<dbReference type="Pfam" id="PF13410">
    <property type="entry name" value="GST_C_2"/>
    <property type="match status" value="1"/>
</dbReference>
<gene>
    <name evidence="3" type="ORF">DM860_014617</name>
</gene>
<evidence type="ECO:0000313" key="4">
    <source>
        <dbReference type="Proteomes" id="UP000249390"/>
    </source>
</evidence>
<dbReference type="Gene3D" id="3.40.30.10">
    <property type="entry name" value="Glutaredoxin"/>
    <property type="match status" value="1"/>
</dbReference>
<dbReference type="SFLD" id="SFLDS00019">
    <property type="entry name" value="Glutathione_Transferase_(cytos"/>
    <property type="match status" value="1"/>
</dbReference>
<dbReference type="Pfam" id="PF13417">
    <property type="entry name" value="GST_N_3"/>
    <property type="match status" value="1"/>
</dbReference>
<dbReference type="InterPro" id="IPR040079">
    <property type="entry name" value="Glutathione_S-Trfase"/>
</dbReference>
<dbReference type="SFLD" id="SFLDG00358">
    <property type="entry name" value="Main_(cytGST)"/>
    <property type="match status" value="1"/>
</dbReference>
<dbReference type="EMBL" id="NQVE01000135">
    <property type="protein sequence ID" value="RAL45207.1"/>
    <property type="molecule type" value="Genomic_DNA"/>
</dbReference>
<dbReference type="PROSITE" id="PS50404">
    <property type="entry name" value="GST_NTER"/>
    <property type="match status" value="1"/>
</dbReference>
<dbReference type="GO" id="GO:0004364">
    <property type="term" value="F:glutathione transferase activity"/>
    <property type="evidence" value="ECO:0007669"/>
    <property type="project" value="InterPro"/>
</dbReference>
<dbReference type="InterPro" id="IPR004045">
    <property type="entry name" value="Glutathione_S-Trfase_N"/>
</dbReference>
<evidence type="ECO:0000259" key="2">
    <source>
        <dbReference type="PROSITE" id="PS50404"/>
    </source>
</evidence>
<dbReference type="SUPFAM" id="SSF52833">
    <property type="entry name" value="Thioredoxin-like"/>
    <property type="match status" value="1"/>
</dbReference>
<dbReference type="PANTHER" id="PTHR44328">
    <property type="entry name" value="GLUTATHIONE S-TRANSFERASE L1"/>
    <property type="match status" value="1"/>
</dbReference>
<proteinExistence type="predicted"/>
<dbReference type="FunFam" id="3.40.30.10:FF:000091">
    <property type="entry name" value="Glutathione S-transferase L2, chloroplastic"/>
    <property type="match status" value="1"/>
</dbReference>
<reference evidence="3 4" key="1">
    <citation type="submission" date="2018-06" db="EMBL/GenBank/DDBJ databases">
        <title>The Genome of Cuscuta australis (Dodder) Provides Insight into the Evolution of Plant Parasitism.</title>
        <authorList>
            <person name="Liu H."/>
        </authorList>
    </citation>
    <scope>NUCLEOTIDE SEQUENCE [LARGE SCALE GENOMIC DNA]</scope>
    <source>
        <strain evidence="4">cv. Yunnan</strain>
        <tissue evidence="3">Vines</tissue>
    </source>
</reference>
<dbReference type="InterPro" id="IPR036249">
    <property type="entry name" value="Thioredoxin-like_sf"/>
</dbReference>
<dbReference type="Gene3D" id="1.20.1050.10">
    <property type="match status" value="1"/>
</dbReference>
<dbReference type="SUPFAM" id="SSF47616">
    <property type="entry name" value="GST C-terminal domain-like"/>
    <property type="match status" value="1"/>
</dbReference>
<dbReference type="InterPro" id="IPR044629">
    <property type="entry name" value="GSTL1/2/3"/>
</dbReference>
<feature type="domain" description="GST N-terminal" evidence="2">
    <location>
        <begin position="26"/>
        <end position="107"/>
    </location>
</feature>
<evidence type="ECO:0000313" key="3">
    <source>
        <dbReference type="EMBL" id="RAL45207.1"/>
    </source>
</evidence>
<protein>
    <recommendedName>
        <fullName evidence="2">GST N-terminal domain-containing protein</fullName>
    </recommendedName>
</protein>
<dbReference type="AlphaFoldDB" id="A0A328DHI9"/>
<feature type="region of interest" description="Disordered" evidence="1">
    <location>
        <begin position="1"/>
        <end position="21"/>
    </location>
</feature>